<dbReference type="EMBL" id="DUZY01000003">
    <property type="protein sequence ID" value="DAD32896.1"/>
    <property type="molecule type" value="Genomic_DNA"/>
</dbReference>
<protein>
    <submittedName>
        <fullName evidence="2">Uncharacterized protein</fullName>
    </submittedName>
</protein>
<evidence type="ECO:0000313" key="2">
    <source>
        <dbReference type="EMBL" id="DAD32896.1"/>
    </source>
</evidence>
<accession>A0A822YPZ2</accession>
<gene>
    <name evidence="2" type="ORF">HUJ06_011747</name>
</gene>
<comment type="caution">
    <text evidence="2">The sequence shown here is derived from an EMBL/GenBank/DDBJ whole genome shotgun (WGS) entry which is preliminary data.</text>
</comment>
<name>A0A822YPZ2_NELNU</name>
<evidence type="ECO:0000256" key="1">
    <source>
        <dbReference type="SAM" id="MobiDB-lite"/>
    </source>
</evidence>
<sequence>MSLLEPTFNRSPPRRDKGSSTKLRGVQGLKKVDEYGALDRGELVVPANVNREIAFQNNAVVILENQQLLLNKSQHPQGGGGGVYKGVEQVKIINLVTVRAGTATNPFNSDFF</sequence>
<evidence type="ECO:0000313" key="3">
    <source>
        <dbReference type="Proteomes" id="UP000607653"/>
    </source>
</evidence>
<feature type="region of interest" description="Disordered" evidence="1">
    <location>
        <begin position="1"/>
        <end position="24"/>
    </location>
</feature>
<reference evidence="2 3" key="1">
    <citation type="journal article" date="2020" name="Mol. Biol. Evol.">
        <title>Distinct Expression and Methylation Patterns for Genes with Different Fates following a Single Whole-Genome Duplication in Flowering Plants.</title>
        <authorList>
            <person name="Shi T."/>
            <person name="Rahmani R.S."/>
            <person name="Gugger P.F."/>
            <person name="Wang M."/>
            <person name="Li H."/>
            <person name="Zhang Y."/>
            <person name="Li Z."/>
            <person name="Wang Q."/>
            <person name="Van de Peer Y."/>
            <person name="Marchal K."/>
            <person name="Chen J."/>
        </authorList>
    </citation>
    <scope>NUCLEOTIDE SEQUENCE [LARGE SCALE GENOMIC DNA]</scope>
    <source>
        <tissue evidence="2">Leaf</tissue>
    </source>
</reference>
<keyword evidence="3" id="KW-1185">Reference proteome</keyword>
<organism evidence="2 3">
    <name type="scientific">Nelumbo nucifera</name>
    <name type="common">Sacred lotus</name>
    <dbReference type="NCBI Taxonomy" id="4432"/>
    <lineage>
        <taxon>Eukaryota</taxon>
        <taxon>Viridiplantae</taxon>
        <taxon>Streptophyta</taxon>
        <taxon>Embryophyta</taxon>
        <taxon>Tracheophyta</taxon>
        <taxon>Spermatophyta</taxon>
        <taxon>Magnoliopsida</taxon>
        <taxon>Proteales</taxon>
        <taxon>Nelumbonaceae</taxon>
        <taxon>Nelumbo</taxon>
    </lineage>
</organism>
<dbReference type="AlphaFoldDB" id="A0A822YPZ2"/>
<proteinExistence type="predicted"/>
<dbReference type="Proteomes" id="UP000607653">
    <property type="component" value="Unassembled WGS sequence"/>
</dbReference>